<dbReference type="HOGENOM" id="CLU_134358_0_1_4"/>
<comment type="similarity">
    <text evidence="1">Belongs to the ClpS family.</text>
</comment>
<feature type="domain" description="Adaptor protein ClpS core" evidence="2">
    <location>
        <begin position="60"/>
        <end position="139"/>
    </location>
</feature>
<dbReference type="GO" id="GO:0030163">
    <property type="term" value="P:protein catabolic process"/>
    <property type="evidence" value="ECO:0007669"/>
    <property type="project" value="InterPro"/>
</dbReference>
<dbReference type="EMBL" id="ACDP02000002">
    <property type="protein sequence ID" value="EEO28414.1"/>
    <property type="molecule type" value="Genomic_DNA"/>
</dbReference>
<dbReference type="Proteomes" id="UP000003973">
    <property type="component" value="Unassembled WGS sequence"/>
</dbReference>
<dbReference type="Gene3D" id="3.30.1390.10">
    <property type="match status" value="1"/>
</dbReference>
<comment type="subunit">
    <text evidence="1">Binds to the N-terminal domain of the chaperone ClpA.</text>
</comment>
<sequence length="143" mass="16214">MAAVQPAKGDKLHEQAKTRIIKSELCACAQGKIFSRDKVEAMVTQQGNEVFLEETATVLKPPPMYRVLLLNDDFTPMDFVIFVLQEYFHKNAEMATRIMLKVHREGKGVCGIFPKDIANTKVEQVIRHARQEGHPLQCTMEEA</sequence>
<name>C3X5C8_9BURK</name>
<dbReference type="NCBIfam" id="NF000672">
    <property type="entry name" value="PRK00033.1-5"/>
    <property type="match status" value="1"/>
</dbReference>
<accession>C3X5C8</accession>
<dbReference type="SUPFAM" id="SSF54736">
    <property type="entry name" value="ClpS-like"/>
    <property type="match status" value="1"/>
</dbReference>
<evidence type="ECO:0000259" key="2">
    <source>
        <dbReference type="Pfam" id="PF02617"/>
    </source>
</evidence>
<dbReference type="GO" id="GO:0006508">
    <property type="term" value="P:proteolysis"/>
    <property type="evidence" value="ECO:0007669"/>
    <property type="project" value="UniProtKB-UniRule"/>
</dbReference>
<comment type="function">
    <text evidence="1">Involved in the modulation of the specificity of the ClpAP-mediated ATP-dependent protein degradation.</text>
</comment>
<dbReference type="PANTHER" id="PTHR33473">
    <property type="entry name" value="ATP-DEPENDENT CLP PROTEASE ADAPTER PROTEIN CLPS1, CHLOROPLASTIC"/>
    <property type="match status" value="1"/>
</dbReference>
<gene>
    <name evidence="1" type="primary">clpS</name>
    <name evidence="3" type="ORF">OFAG_01567</name>
</gene>
<dbReference type="HAMAP" id="MF_00302">
    <property type="entry name" value="ClpS"/>
    <property type="match status" value="1"/>
</dbReference>
<dbReference type="InterPro" id="IPR022935">
    <property type="entry name" value="ClpS"/>
</dbReference>
<reference evidence="3" key="1">
    <citation type="submission" date="2011-10" db="EMBL/GenBank/DDBJ databases">
        <title>The Genome Sequence of Oxalobacter formigenes HOxBLS.</title>
        <authorList>
            <consortium name="The Broad Institute Genome Sequencing Platform"/>
            <person name="Earl A."/>
            <person name="Ward D."/>
            <person name="Feldgarden M."/>
            <person name="Gevers D."/>
            <person name="Allison M.J."/>
            <person name="Humphrey S."/>
            <person name="Young S.K."/>
            <person name="Zeng Q."/>
            <person name="Gargeya S."/>
            <person name="Fitzgerald M."/>
            <person name="Haas B."/>
            <person name="Abouelleil A."/>
            <person name="Alvarado L."/>
            <person name="Arachchi H.M."/>
            <person name="Berlin A."/>
            <person name="Brown A."/>
            <person name="Chapman S.B."/>
            <person name="Chen Z."/>
            <person name="Dunbar C."/>
            <person name="Freedman E."/>
            <person name="Gearin G."/>
            <person name="Goldberg J."/>
            <person name="Griggs A."/>
            <person name="Gujja S."/>
            <person name="Heiman D."/>
            <person name="Howarth C."/>
            <person name="Larson L."/>
            <person name="Lui A."/>
            <person name="MacDonald P.J.P."/>
            <person name="Montmayeur A."/>
            <person name="Murphy C."/>
            <person name="Neiman D."/>
            <person name="Pearson M."/>
            <person name="Priest M."/>
            <person name="Roberts A."/>
            <person name="Saif S."/>
            <person name="Shea T."/>
            <person name="Shenoy N."/>
            <person name="Sisk P."/>
            <person name="Stolte C."/>
            <person name="Sykes S."/>
            <person name="Wortman J."/>
            <person name="Nusbaum C."/>
            <person name="Birren B."/>
        </authorList>
    </citation>
    <scope>NUCLEOTIDE SEQUENCE [LARGE SCALE GENOMIC DNA]</scope>
    <source>
        <strain evidence="3">HOxBLS</strain>
    </source>
</reference>
<keyword evidence="4" id="KW-1185">Reference proteome</keyword>
<dbReference type="InterPro" id="IPR003769">
    <property type="entry name" value="ClpS_core"/>
</dbReference>
<dbReference type="eggNOG" id="COG2127">
    <property type="taxonomic scope" value="Bacteria"/>
</dbReference>
<organism evidence="3 4">
    <name type="scientific">Oxalobacter paraformigenes</name>
    <dbReference type="NCBI Taxonomy" id="556268"/>
    <lineage>
        <taxon>Bacteria</taxon>
        <taxon>Pseudomonadati</taxon>
        <taxon>Pseudomonadota</taxon>
        <taxon>Betaproteobacteria</taxon>
        <taxon>Burkholderiales</taxon>
        <taxon>Oxalobacteraceae</taxon>
        <taxon>Oxalobacter</taxon>
    </lineage>
</organism>
<comment type="caution">
    <text evidence="3">The sequence shown here is derived from an EMBL/GenBank/DDBJ whole genome shotgun (WGS) entry which is preliminary data.</text>
</comment>
<evidence type="ECO:0000313" key="4">
    <source>
        <dbReference type="Proteomes" id="UP000003973"/>
    </source>
</evidence>
<dbReference type="InterPro" id="IPR014719">
    <property type="entry name" value="Ribosomal_bL12_C/ClpS-like"/>
</dbReference>
<evidence type="ECO:0000256" key="1">
    <source>
        <dbReference type="HAMAP-Rule" id="MF_00302"/>
    </source>
</evidence>
<evidence type="ECO:0000313" key="3">
    <source>
        <dbReference type="EMBL" id="EEO28414.1"/>
    </source>
</evidence>
<proteinExistence type="inferred from homology"/>
<dbReference type="PANTHER" id="PTHR33473:SF19">
    <property type="entry name" value="ATP-DEPENDENT CLP PROTEASE ADAPTER PROTEIN CLPS"/>
    <property type="match status" value="1"/>
</dbReference>
<dbReference type="Pfam" id="PF02617">
    <property type="entry name" value="ClpS"/>
    <property type="match status" value="1"/>
</dbReference>
<dbReference type="FunFam" id="3.30.1390.10:FF:000002">
    <property type="entry name" value="ATP-dependent Clp protease adapter protein ClpS"/>
    <property type="match status" value="1"/>
</dbReference>
<protein>
    <recommendedName>
        <fullName evidence="1">ATP-dependent Clp protease adapter protein ClpS</fullName>
    </recommendedName>
</protein>
<dbReference type="AlphaFoldDB" id="C3X5C8"/>